<evidence type="ECO:0000256" key="4">
    <source>
        <dbReference type="ARBA" id="ARBA00022723"/>
    </source>
</evidence>
<dbReference type="GO" id="GO:0004177">
    <property type="term" value="F:aminopeptidase activity"/>
    <property type="evidence" value="ECO:0007669"/>
    <property type="project" value="UniProtKB-UniRule"/>
</dbReference>
<evidence type="ECO:0000256" key="6">
    <source>
        <dbReference type="PIRNR" id="PIRNR001123"/>
    </source>
</evidence>
<dbReference type="CDD" id="cd05656">
    <property type="entry name" value="M42_Frv"/>
    <property type="match status" value="1"/>
</dbReference>
<dbReference type="EC" id="3.2.1.4" evidence="9"/>
<comment type="similarity">
    <text evidence="1 6">Belongs to the peptidase M42 family.</text>
</comment>
<dbReference type="SUPFAM" id="SSF101821">
    <property type="entry name" value="Aminopeptidase/glucanase lid domain"/>
    <property type="match status" value="1"/>
</dbReference>
<evidence type="ECO:0000256" key="3">
    <source>
        <dbReference type="ARBA" id="ARBA00022670"/>
    </source>
</evidence>
<dbReference type="Pfam" id="PF05343">
    <property type="entry name" value="Peptidase_M42"/>
    <property type="match status" value="1"/>
</dbReference>
<feature type="active site" description="Proton acceptor" evidence="7">
    <location>
        <position position="210"/>
    </location>
</feature>
<evidence type="ECO:0000256" key="7">
    <source>
        <dbReference type="PIRSR" id="PIRSR001123-1"/>
    </source>
</evidence>
<name>A0A6J4K6R5_9BACT</name>
<keyword evidence="3" id="KW-0645">Protease</keyword>
<feature type="binding site" evidence="8">
    <location>
        <position position="211"/>
    </location>
    <ligand>
        <name>Zn(2+)</name>
        <dbReference type="ChEBI" id="CHEBI:29105"/>
        <label>2</label>
    </ligand>
</feature>
<proteinExistence type="inferred from homology"/>
<feature type="binding site" evidence="8">
    <location>
        <position position="64"/>
    </location>
    <ligand>
        <name>Zn(2+)</name>
        <dbReference type="ChEBI" id="CHEBI:29105"/>
        <label>1</label>
    </ligand>
</feature>
<dbReference type="GO" id="GO:0046872">
    <property type="term" value="F:metal ion binding"/>
    <property type="evidence" value="ECO:0007669"/>
    <property type="project" value="UniProtKB-UniRule"/>
</dbReference>
<dbReference type="GO" id="GO:0006508">
    <property type="term" value="P:proteolysis"/>
    <property type="evidence" value="ECO:0007669"/>
    <property type="project" value="UniProtKB-KW"/>
</dbReference>
<feature type="binding site" evidence="8">
    <location>
        <position position="177"/>
    </location>
    <ligand>
        <name>Zn(2+)</name>
        <dbReference type="ChEBI" id="CHEBI:29105"/>
        <label>2</label>
    </ligand>
</feature>
<feature type="binding site" evidence="8">
    <location>
        <position position="177"/>
    </location>
    <ligand>
        <name>Zn(2+)</name>
        <dbReference type="ChEBI" id="CHEBI:29105"/>
        <label>1</label>
    </ligand>
</feature>
<evidence type="ECO:0000256" key="1">
    <source>
        <dbReference type="ARBA" id="ARBA00006272"/>
    </source>
</evidence>
<keyword evidence="2" id="KW-0031">Aminopeptidase</keyword>
<accession>A0A6J4K6R5</accession>
<keyword evidence="5 9" id="KW-0378">Hydrolase</keyword>
<feature type="binding site" evidence="8">
    <location>
        <position position="235"/>
    </location>
    <ligand>
        <name>Zn(2+)</name>
        <dbReference type="ChEBI" id="CHEBI:29105"/>
        <label>1</label>
    </ligand>
</feature>
<keyword evidence="9" id="KW-0326">Glycosidase</keyword>
<sequence>MEDRSFQFLKRLLDAPGPSGFETAAARVWRAEAEATGARVTSDVHGNSLATVGAGGPRVMLAGHVDEIGVMVTHVDEEGFLYIDGIGGWDPQVLVGQRIRFLTRGGDIVGVVGKKPIHLMKPEEKEKATKLTDLWVDVGVRDRDEATARGIRVGDPGVVDARLVELGNGLIASRAVDNRIGAFVVLEAIRQLTSGEPLQAEVTAVATTQEEIGHHGGGARSAAFQLDPQVALVVDLTFSTDAPGSDKKVVGEHKLGSGPVLARGSAIHPLVFERLAETAEREGIPYTIQASPRFTSTDADAVYLQRGGIATGVISIPNRYMHSPNEIVALDDVDATVRLIAAFCRGLDAQTHFVPG</sequence>
<dbReference type="EMBL" id="CADCTW010000006">
    <property type="protein sequence ID" value="CAA9296848.1"/>
    <property type="molecule type" value="Genomic_DNA"/>
</dbReference>
<dbReference type="InterPro" id="IPR023367">
    <property type="entry name" value="Peptidase_M42_dom2"/>
</dbReference>
<dbReference type="PIRSF" id="PIRSF001123">
    <property type="entry name" value="PepA_GA"/>
    <property type="match status" value="1"/>
</dbReference>
<comment type="cofactor">
    <cofactor evidence="8">
        <name>a divalent metal cation</name>
        <dbReference type="ChEBI" id="CHEBI:60240"/>
    </cofactor>
    <text evidence="8">Binds 2 divalent metal cations per subunit.</text>
</comment>
<evidence type="ECO:0000256" key="8">
    <source>
        <dbReference type="PIRSR" id="PIRSR001123-2"/>
    </source>
</evidence>
<dbReference type="SUPFAM" id="SSF53187">
    <property type="entry name" value="Zn-dependent exopeptidases"/>
    <property type="match status" value="1"/>
</dbReference>
<feature type="binding site" evidence="8">
    <location>
        <position position="322"/>
    </location>
    <ligand>
        <name>Zn(2+)</name>
        <dbReference type="ChEBI" id="CHEBI:29105"/>
        <label>2</label>
    </ligand>
</feature>
<evidence type="ECO:0000256" key="5">
    <source>
        <dbReference type="ARBA" id="ARBA00022801"/>
    </source>
</evidence>
<organism evidence="9">
    <name type="scientific">uncultured Gemmatimonadota bacterium</name>
    <dbReference type="NCBI Taxonomy" id="203437"/>
    <lineage>
        <taxon>Bacteria</taxon>
        <taxon>Pseudomonadati</taxon>
        <taxon>Gemmatimonadota</taxon>
        <taxon>environmental samples</taxon>
    </lineage>
</organism>
<reference evidence="9" key="1">
    <citation type="submission" date="2020-02" db="EMBL/GenBank/DDBJ databases">
        <authorList>
            <person name="Meier V. D."/>
        </authorList>
    </citation>
    <scope>NUCLEOTIDE SEQUENCE</scope>
    <source>
        <strain evidence="9">AVDCRST_MAG68</strain>
    </source>
</reference>
<evidence type="ECO:0000256" key="2">
    <source>
        <dbReference type="ARBA" id="ARBA00022438"/>
    </source>
</evidence>
<protein>
    <submittedName>
        <fullName evidence="9">Probable endoglucanase</fullName>
        <ecNumber evidence="9">3.2.1.4</ecNumber>
    </submittedName>
</protein>
<dbReference type="InterPro" id="IPR051464">
    <property type="entry name" value="Peptidase_M42_aminopept"/>
</dbReference>
<dbReference type="GO" id="GO:0008810">
    <property type="term" value="F:cellulase activity"/>
    <property type="evidence" value="ECO:0007669"/>
    <property type="project" value="UniProtKB-EC"/>
</dbReference>
<evidence type="ECO:0000313" key="9">
    <source>
        <dbReference type="EMBL" id="CAA9296848.1"/>
    </source>
</evidence>
<keyword evidence="4 8" id="KW-0479">Metal-binding</keyword>
<dbReference type="AlphaFoldDB" id="A0A6J4K6R5"/>
<gene>
    <name evidence="9" type="ORF">AVDCRST_MAG68-51</name>
</gene>
<dbReference type="PANTHER" id="PTHR32481">
    <property type="entry name" value="AMINOPEPTIDASE"/>
    <property type="match status" value="1"/>
</dbReference>
<dbReference type="Gene3D" id="3.40.630.10">
    <property type="entry name" value="Zn peptidases"/>
    <property type="match status" value="1"/>
</dbReference>
<dbReference type="Gene3D" id="2.40.30.40">
    <property type="entry name" value="Peptidase M42, domain 2"/>
    <property type="match status" value="1"/>
</dbReference>
<dbReference type="PANTHER" id="PTHR32481:SF20">
    <property type="entry name" value="AMINOPEPTIDASE YSDC"/>
    <property type="match status" value="1"/>
</dbReference>
<dbReference type="InterPro" id="IPR008007">
    <property type="entry name" value="Peptidase_M42"/>
</dbReference>